<dbReference type="RefSeq" id="WP_344863805.1">
    <property type="nucleotide sequence ID" value="NZ_BAAAZN010000011.1"/>
</dbReference>
<name>A0ABP6X6Y4_9PSEU</name>
<comment type="caution">
    <text evidence="2">The sequence shown here is derived from an EMBL/GenBank/DDBJ whole genome shotgun (WGS) entry which is preliminary data.</text>
</comment>
<keyword evidence="3" id="KW-1185">Reference proteome</keyword>
<dbReference type="InterPro" id="IPR036661">
    <property type="entry name" value="Luciferase-like_sf"/>
</dbReference>
<organism evidence="2 3">
    <name type="scientific">Amycolatopsis ultiminotia</name>
    <dbReference type="NCBI Taxonomy" id="543629"/>
    <lineage>
        <taxon>Bacteria</taxon>
        <taxon>Bacillati</taxon>
        <taxon>Actinomycetota</taxon>
        <taxon>Actinomycetes</taxon>
        <taxon>Pseudonocardiales</taxon>
        <taxon>Pseudonocardiaceae</taxon>
        <taxon>Amycolatopsis</taxon>
    </lineage>
</organism>
<sequence length="344" mass="37103">MIETWVFSFFNSGTTPGGEAPTPEQLQTAFTRYQQLWVDCERFGFDGVAFAEHHFNPAAPGPSTHLLVAAVAARTSTLRFTTLGSVLPLHDARRFAEEVGMLGYLTQGRYEPGIAPGAGDAEAGKAGLSAEDIRPRYYSGADLLRKAAENPTVTHQDRFYDLDRVTLSPRIGPGTGDQIWVTVTSPESAAWSARRGHKICTGWLATPAANTLARHYRDAAGEAGRAVDPRMLGLRRRVFVADSDAEAQEKCEAAGSIFPAAEELEAADSKIARMLHEPDDFAVGSPKTVTERLVEQCRAGGYGALVAFTDFALFGHSDLVRSHELIGTEVAPALRAAGLSADRR</sequence>
<evidence type="ECO:0000313" key="3">
    <source>
        <dbReference type="Proteomes" id="UP001500689"/>
    </source>
</evidence>
<protein>
    <recommendedName>
        <fullName evidence="1">Luciferase-like domain-containing protein</fullName>
    </recommendedName>
</protein>
<reference evidence="3" key="1">
    <citation type="journal article" date="2019" name="Int. J. Syst. Evol. Microbiol.">
        <title>The Global Catalogue of Microorganisms (GCM) 10K type strain sequencing project: providing services to taxonomists for standard genome sequencing and annotation.</title>
        <authorList>
            <consortium name="The Broad Institute Genomics Platform"/>
            <consortium name="The Broad Institute Genome Sequencing Center for Infectious Disease"/>
            <person name="Wu L."/>
            <person name="Ma J."/>
        </authorList>
    </citation>
    <scope>NUCLEOTIDE SEQUENCE [LARGE SCALE GENOMIC DNA]</scope>
    <source>
        <strain evidence="3">JCM 16898</strain>
    </source>
</reference>
<feature type="domain" description="Luciferase-like" evidence="1">
    <location>
        <begin position="20"/>
        <end position="294"/>
    </location>
</feature>
<dbReference type="InterPro" id="IPR050766">
    <property type="entry name" value="Bact_Lucif_Oxidored"/>
</dbReference>
<dbReference type="Pfam" id="PF00296">
    <property type="entry name" value="Bac_luciferase"/>
    <property type="match status" value="1"/>
</dbReference>
<evidence type="ECO:0000259" key="1">
    <source>
        <dbReference type="Pfam" id="PF00296"/>
    </source>
</evidence>
<accession>A0ABP6X6Y4</accession>
<gene>
    <name evidence="2" type="ORF">GCM10022222_49540</name>
</gene>
<evidence type="ECO:0000313" key="2">
    <source>
        <dbReference type="EMBL" id="GAA3559929.1"/>
    </source>
</evidence>
<proteinExistence type="predicted"/>
<dbReference type="PANTHER" id="PTHR30137:SF6">
    <property type="entry name" value="LUCIFERASE-LIKE MONOOXYGENASE"/>
    <property type="match status" value="1"/>
</dbReference>
<dbReference type="SUPFAM" id="SSF51679">
    <property type="entry name" value="Bacterial luciferase-like"/>
    <property type="match status" value="1"/>
</dbReference>
<dbReference type="Proteomes" id="UP001500689">
    <property type="component" value="Unassembled WGS sequence"/>
</dbReference>
<dbReference type="EMBL" id="BAAAZN010000011">
    <property type="protein sequence ID" value="GAA3559929.1"/>
    <property type="molecule type" value="Genomic_DNA"/>
</dbReference>
<dbReference type="PANTHER" id="PTHR30137">
    <property type="entry name" value="LUCIFERASE-LIKE MONOOXYGENASE"/>
    <property type="match status" value="1"/>
</dbReference>
<dbReference type="InterPro" id="IPR011251">
    <property type="entry name" value="Luciferase-like_dom"/>
</dbReference>
<dbReference type="Gene3D" id="3.20.20.30">
    <property type="entry name" value="Luciferase-like domain"/>
    <property type="match status" value="1"/>
</dbReference>